<protein>
    <submittedName>
        <fullName evidence="1">Uncharacterized protein</fullName>
    </submittedName>
</protein>
<evidence type="ECO:0000313" key="1">
    <source>
        <dbReference type="EMBL" id="CEN50361.1"/>
    </source>
</evidence>
<proteinExistence type="predicted"/>
<evidence type="ECO:0000313" key="2">
    <source>
        <dbReference type="Proteomes" id="UP000039370"/>
    </source>
</evidence>
<reference evidence="2" key="1">
    <citation type="submission" date="2015-01" db="EMBL/GenBank/DDBJ databases">
        <authorList>
            <person name="MANFREDI Pablo"/>
        </authorList>
    </citation>
    <scope>NUCLEOTIDE SEQUENCE [LARGE SCALE GENOMIC DNA]</scope>
    <source>
        <strain evidence="2">Cc11</strain>
    </source>
</reference>
<organism evidence="1 2">
    <name type="scientific">Capnocytophaga canimorsus</name>
    <dbReference type="NCBI Taxonomy" id="28188"/>
    <lineage>
        <taxon>Bacteria</taxon>
        <taxon>Pseudomonadati</taxon>
        <taxon>Bacteroidota</taxon>
        <taxon>Flavobacteriia</taxon>
        <taxon>Flavobacteriales</taxon>
        <taxon>Flavobacteriaceae</taxon>
        <taxon>Capnocytophaga</taxon>
    </lineage>
</organism>
<sequence>MKNWLLFILIPTAQEGPNKGLVHNMQMPQQAVNNEEKHLTHYLFRFSIMTKF</sequence>
<gene>
    <name evidence="1" type="ORF">CCAN11_2130020</name>
</gene>
<dbReference type="AlphaFoldDB" id="A0A0B7IEL8"/>
<dbReference type="Proteomes" id="UP000039370">
    <property type="component" value="Unassembled WGS sequence"/>
</dbReference>
<dbReference type="EMBL" id="CDOK01000128">
    <property type="protein sequence ID" value="CEN50361.1"/>
    <property type="molecule type" value="Genomic_DNA"/>
</dbReference>
<accession>A0A0B7IEL8</accession>
<name>A0A0B7IEL8_9FLAO</name>